<dbReference type="EMBL" id="BART01019852">
    <property type="protein sequence ID" value="GAG97047.1"/>
    <property type="molecule type" value="Genomic_DNA"/>
</dbReference>
<dbReference type="Pfam" id="PF24098">
    <property type="entry name" value="DUF7380"/>
    <property type="match status" value="1"/>
</dbReference>
<reference evidence="2" key="1">
    <citation type="journal article" date="2014" name="Front. Microbiol.">
        <title>High frequency of phylogenetically diverse reductive dehalogenase-homologous genes in deep subseafloor sedimentary metagenomes.</title>
        <authorList>
            <person name="Kawai M."/>
            <person name="Futagami T."/>
            <person name="Toyoda A."/>
            <person name="Takaki Y."/>
            <person name="Nishi S."/>
            <person name="Hori S."/>
            <person name="Arai W."/>
            <person name="Tsubouchi T."/>
            <person name="Morono Y."/>
            <person name="Uchiyama I."/>
            <person name="Ito T."/>
            <person name="Fujiyama A."/>
            <person name="Inagaki F."/>
            <person name="Takami H."/>
        </authorList>
    </citation>
    <scope>NUCLEOTIDE SEQUENCE</scope>
    <source>
        <strain evidence="2">Expedition CK06-06</strain>
    </source>
</reference>
<evidence type="ECO:0000313" key="2">
    <source>
        <dbReference type="EMBL" id="GAG97047.1"/>
    </source>
</evidence>
<name>X1CVS8_9ZZZZ</name>
<organism evidence="2">
    <name type="scientific">marine sediment metagenome</name>
    <dbReference type="NCBI Taxonomy" id="412755"/>
    <lineage>
        <taxon>unclassified sequences</taxon>
        <taxon>metagenomes</taxon>
        <taxon>ecological metagenomes</taxon>
    </lineage>
</organism>
<feature type="non-terminal residue" evidence="2">
    <location>
        <position position="170"/>
    </location>
</feature>
<dbReference type="InterPro" id="IPR055804">
    <property type="entry name" value="DUF7380"/>
</dbReference>
<evidence type="ECO:0000259" key="1">
    <source>
        <dbReference type="Pfam" id="PF24098"/>
    </source>
</evidence>
<proteinExistence type="predicted"/>
<comment type="caution">
    <text evidence="2">The sequence shown here is derived from an EMBL/GenBank/DDBJ whole genome shotgun (WGS) entry which is preliminary data.</text>
</comment>
<gene>
    <name evidence="2" type="ORF">S01H4_37034</name>
</gene>
<sequence length="170" mass="20638">MEDFIDLQSLYNHLEKNALEYKYPHQIGNLFQKLQDLKYKKDEVDEAEKAQWEIDFFSFRIIEGKLNPMFKETNEKGEIIEYPSFDEFENETFDYLVERLESTSNLLLKARYSNILWCSPKKHDRYAKIAVEYYLKLVKIYEERDRKESQKHYGLDVLKTIKNAYHISRQ</sequence>
<feature type="domain" description="DUF7380" evidence="1">
    <location>
        <begin position="85"/>
        <end position="170"/>
    </location>
</feature>
<accession>X1CVS8</accession>
<dbReference type="AlphaFoldDB" id="X1CVS8"/>
<protein>
    <recommendedName>
        <fullName evidence="1">DUF7380 domain-containing protein</fullName>
    </recommendedName>
</protein>